<evidence type="ECO:0000256" key="3">
    <source>
        <dbReference type="ARBA" id="ARBA00022448"/>
    </source>
</evidence>
<keyword evidence="6 11" id="KW-0732">Signal</keyword>
<reference evidence="13" key="1">
    <citation type="submission" date="2022-09" db="EMBL/GenBank/DDBJ databases">
        <title>The complete genome of Acidovorax sp. 5MLIR.</title>
        <authorList>
            <person name="Liu L."/>
            <person name="Yue J."/>
            <person name="Yang F."/>
            <person name="Yuan J."/>
            <person name="Li L."/>
        </authorList>
    </citation>
    <scope>NUCLEOTIDE SEQUENCE</scope>
    <source>
        <strain evidence="13">5MLIR</strain>
    </source>
</reference>
<feature type="domain" description="Porin" evidence="12">
    <location>
        <begin position="11"/>
        <end position="343"/>
    </location>
</feature>
<keyword evidence="14" id="KW-1185">Reference proteome</keyword>
<dbReference type="InterPro" id="IPR033900">
    <property type="entry name" value="Gram_neg_porin_domain"/>
</dbReference>
<evidence type="ECO:0000256" key="11">
    <source>
        <dbReference type="SAM" id="SignalP"/>
    </source>
</evidence>
<evidence type="ECO:0000256" key="4">
    <source>
        <dbReference type="ARBA" id="ARBA00022452"/>
    </source>
</evidence>
<dbReference type="PRINTS" id="PR00184">
    <property type="entry name" value="NEISSPPORIN"/>
</dbReference>
<evidence type="ECO:0000256" key="7">
    <source>
        <dbReference type="ARBA" id="ARBA00023065"/>
    </source>
</evidence>
<evidence type="ECO:0000313" key="14">
    <source>
        <dbReference type="Proteomes" id="UP001162800"/>
    </source>
</evidence>
<dbReference type="SUPFAM" id="SSF56935">
    <property type="entry name" value="Porins"/>
    <property type="match status" value="1"/>
</dbReference>
<evidence type="ECO:0000313" key="13">
    <source>
        <dbReference type="EMBL" id="UYG52756.1"/>
    </source>
</evidence>
<dbReference type="PANTHER" id="PTHR34501">
    <property type="entry name" value="PROTEIN YDDL-RELATED"/>
    <property type="match status" value="1"/>
</dbReference>
<keyword evidence="3" id="KW-0813">Transport</keyword>
<dbReference type="EMBL" id="CP106881">
    <property type="protein sequence ID" value="UYG52756.1"/>
    <property type="molecule type" value="Genomic_DNA"/>
</dbReference>
<keyword evidence="9" id="KW-0472">Membrane</keyword>
<evidence type="ECO:0000256" key="8">
    <source>
        <dbReference type="ARBA" id="ARBA00023114"/>
    </source>
</evidence>
<accession>A0ABY6GCD3</accession>
<keyword evidence="8" id="KW-0626">Porin</keyword>
<dbReference type="InterPro" id="IPR023614">
    <property type="entry name" value="Porin_dom_sf"/>
</dbReference>
<evidence type="ECO:0000259" key="12">
    <source>
        <dbReference type="Pfam" id="PF13609"/>
    </source>
</evidence>
<dbReference type="Pfam" id="PF13609">
    <property type="entry name" value="Porin_4"/>
    <property type="match status" value="1"/>
</dbReference>
<dbReference type="CDD" id="cd00342">
    <property type="entry name" value="gram_neg_porins"/>
    <property type="match status" value="1"/>
</dbReference>
<feature type="signal peptide" evidence="11">
    <location>
        <begin position="1"/>
        <end position="24"/>
    </location>
</feature>
<name>A0ABY6GCD3_9BURK</name>
<keyword evidence="10" id="KW-0998">Cell outer membrane</keyword>
<evidence type="ECO:0000256" key="9">
    <source>
        <dbReference type="ARBA" id="ARBA00023136"/>
    </source>
</evidence>
<feature type="chain" id="PRO_5047076445" evidence="11">
    <location>
        <begin position="25"/>
        <end position="370"/>
    </location>
</feature>
<dbReference type="Gene3D" id="2.40.160.10">
    <property type="entry name" value="Porin"/>
    <property type="match status" value="1"/>
</dbReference>
<gene>
    <name evidence="13" type="ORF">M9799_05825</name>
</gene>
<comment type="subunit">
    <text evidence="2">Homotrimer.</text>
</comment>
<dbReference type="Proteomes" id="UP001162800">
    <property type="component" value="Chromosome"/>
</dbReference>
<evidence type="ECO:0000256" key="5">
    <source>
        <dbReference type="ARBA" id="ARBA00022692"/>
    </source>
</evidence>
<organism evidence="13 14">
    <name type="scientific">Comamonas endophytica</name>
    <dbReference type="NCBI Taxonomy" id="2949090"/>
    <lineage>
        <taxon>Bacteria</taxon>
        <taxon>Pseudomonadati</taxon>
        <taxon>Pseudomonadota</taxon>
        <taxon>Betaproteobacteria</taxon>
        <taxon>Burkholderiales</taxon>
        <taxon>Comamonadaceae</taxon>
        <taxon>Comamonas</taxon>
    </lineage>
</organism>
<dbReference type="InterPro" id="IPR050298">
    <property type="entry name" value="Gram-neg_bact_OMP"/>
</dbReference>
<dbReference type="PANTHER" id="PTHR34501:SF9">
    <property type="entry name" value="MAJOR OUTER MEMBRANE PROTEIN P.IA"/>
    <property type="match status" value="1"/>
</dbReference>
<evidence type="ECO:0000256" key="10">
    <source>
        <dbReference type="ARBA" id="ARBA00023237"/>
    </source>
</evidence>
<dbReference type="RefSeq" id="WP_231043384.1">
    <property type="nucleotide sequence ID" value="NZ_CP106881.1"/>
</dbReference>
<protein>
    <submittedName>
        <fullName evidence="13">Porin</fullName>
    </submittedName>
</protein>
<keyword evidence="4" id="KW-1134">Transmembrane beta strand</keyword>
<sequence length="370" mass="39658">MQKSFVKNALALAVIAATAGAAFAQENSSVQMYGIVDAAVRHTNNEGTSGNSSQTRMIGGGMSQSRWGINVNEDLGGGLKAIANLEHRFLADSGTSAATNYFQQSWLGLQGGLGRLTMGRQYNILFDLVTSTYSSFPYSPYMEAYKPEIGLALGARTNNMLKYTAEFGPVRGALQYSFSEKDVVPNPTNARTAGGYLRYSQNGFSAGLGYQNYQLPQGAKLEAWTLGGSYRLNALYFNLGYGQNQLKGTPGPIDGAVVASFWSGDTNGGFSRGAADKRQLAKVGFGYQVTPQINAGLHYFHAKQSGSPVGADNGKAHFLVGVVDYAFSKRTDAYFGVDYTKIKGGSAIVLDPVSRARDRTGVTVGLRHRF</sequence>
<evidence type="ECO:0000256" key="2">
    <source>
        <dbReference type="ARBA" id="ARBA00011233"/>
    </source>
</evidence>
<evidence type="ECO:0000256" key="1">
    <source>
        <dbReference type="ARBA" id="ARBA00004571"/>
    </source>
</evidence>
<evidence type="ECO:0000256" key="6">
    <source>
        <dbReference type="ARBA" id="ARBA00022729"/>
    </source>
</evidence>
<comment type="subcellular location">
    <subcellularLocation>
        <location evidence="1">Cell outer membrane</location>
        <topology evidence="1">Multi-pass membrane protein</topology>
    </subcellularLocation>
</comment>
<dbReference type="InterPro" id="IPR002299">
    <property type="entry name" value="Porin_Neis"/>
</dbReference>
<keyword evidence="7" id="KW-0406">Ion transport</keyword>
<keyword evidence="5" id="KW-0812">Transmembrane</keyword>
<proteinExistence type="predicted"/>